<dbReference type="InterPro" id="IPR025158">
    <property type="entry name" value="Mg_chelat-rel_C"/>
</dbReference>
<organism evidence="5 6">
    <name type="scientific">Candidatus Methylomirabilis tolerans</name>
    <dbReference type="NCBI Taxonomy" id="3123416"/>
    <lineage>
        <taxon>Bacteria</taxon>
        <taxon>Candidatus Methylomirabilota</taxon>
        <taxon>Candidatus Methylomirabilia</taxon>
        <taxon>Candidatus Methylomirabilales</taxon>
        <taxon>Candidatus Methylomirabilaceae</taxon>
        <taxon>Candidatus Methylomirabilis</taxon>
    </lineage>
</organism>
<dbReference type="InterPro" id="IPR020568">
    <property type="entry name" value="Ribosomal_Su5_D2-typ_SF"/>
</dbReference>
<dbReference type="SUPFAM" id="SSF52540">
    <property type="entry name" value="P-loop containing nucleoside triphosphate hydrolases"/>
    <property type="match status" value="1"/>
</dbReference>
<dbReference type="GO" id="GO:0003677">
    <property type="term" value="F:DNA binding"/>
    <property type="evidence" value="ECO:0007669"/>
    <property type="project" value="InterPro"/>
</dbReference>
<dbReference type="NCBIfam" id="TIGR00368">
    <property type="entry name" value="YifB family Mg chelatase-like AAA ATPase"/>
    <property type="match status" value="1"/>
</dbReference>
<dbReference type="Pfam" id="PF13335">
    <property type="entry name" value="Mg_chelatase_C"/>
    <property type="match status" value="1"/>
</dbReference>
<keyword evidence="2" id="KW-0547">Nucleotide-binding</keyword>
<comment type="caution">
    <text evidence="5">The sequence shown here is derived from an EMBL/GenBank/DDBJ whole genome shotgun (WGS) entry which is preliminary data.</text>
</comment>
<dbReference type="InterPro" id="IPR001208">
    <property type="entry name" value="MCM_dom"/>
</dbReference>
<dbReference type="InterPro" id="IPR000523">
    <property type="entry name" value="Mg_chelatse_chII-like_cat_dom"/>
</dbReference>
<evidence type="ECO:0000259" key="4">
    <source>
        <dbReference type="PROSITE" id="PS50051"/>
    </source>
</evidence>
<reference evidence="5 6" key="1">
    <citation type="journal article" date="2021" name="bioRxiv">
        <title>Unraveling nitrogen, sulfur and carbon metabolic pathways and microbial community transcriptional responses to substrate deprivation and toxicity stresses in a bioreactor mimicking anoxic brackish coastal sediment conditions.</title>
        <authorList>
            <person name="Martins P.D."/>
            <person name="Echeveste M.J."/>
            <person name="Arshad A."/>
            <person name="Kurth J."/>
            <person name="Ouboter H."/>
            <person name="Jetten M.S.M."/>
            <person name="Welte C.U."/>
        </authorList>
    </citation>
    <scope>NUCLEOTIDE SEQUENCE [LARGE SCALE GENOMIC DNA]</scope>
    <source>
        <strain evidence="5">MAG_38</strain>
    </source>
</reference>
<dbReference type="SMART" id="SM00382">
    <property type="entry name" value="AAA"/>
    <property type="match status" value="1"/>
</dbReference>
<gene>
    <name evidence="5" type="ORF">K8G79_02425</name>
</gene>
<dbReference type="PANTHER" id="PTHR32039:SF7">
    <property type="entry name" value="COMPETENCE PROTEIN COMM"/>
    <property type="match status" value="1"/>
</dbReference>
<proteinExistence type="inferred from homology"/>
<dbReference type="EMBL" id="JAIOIU010000029">
    <property type="protein sequence ID" value="MBZ0158993.1"/>
    <property type="molecule type" value="Genomic_DNA"/>
</dbReference>
<comment type="similarity">
    <text evidence="1">Belongs to the Mg-chelatase subunits D/I family. ComM subfamily.</text>
</comment>
<keyword evidence="3" id="KW-0067">ATP-binding</keyword>
<dbReference type="Pfam" id="PF13541">
    <property type="entry name" value="ChlI"/>
    <property type="match status" value="1"/>
</dbReference>
<protein>
    <submittedName>
        <fullName evidence="5">YifB family Mg chelatase-like AAA ATPase</fullName>
    </submittedName>
</protein>
<dbReference type="InterPro" id="IPR045006">
    <property type="entry name" value="CHLI-like"/>
</dbReference>
<evidence type="ECO:0000256" key="2">
    <source>
        <dbReference type="ARBA" id="ARBA00022741"/>
    </source>
</evidence>
<dbReference type="InterPro" id="IPR004482">
    <property type="entry name" value="Mg_chelat-rel"/>
</dbReference>
<dbReference type="InterPro" id="IPR027417">
    <property type="entry name" value="P-loop_NTPase"/>
</dbReference>
<dbReference type="InterPro" id="IPR003593">
    <property type="entry name" value="AAA+_ATPase"/>
</dbReference>
<sequence>MLAKVLSSAVLGVEAYLVDVEVDIAQGLPNFNTVGLPDAAVKESRDRVRAAIKNCGFDFPARRITVNLAPADIKKEGACFDLPIACAILAAMGLIKPDRLQNHLLLGELALDGGIRGVNGALPMAVAAARTRLTGMVLPAENAPEAAVVEGIQVFGVETLPQVVEFLNGAQEIPPTRVDLQEVFAQHAGYGVDLADVKGQAHAKRALEVAAAGGHNILFIGLPGSGKTMLAKRLATILPDLVLEEAIEVTKIHSICGLVPSRAALVATRPFRAPHHTISDAGLIGGGTNPRPGEVSLAHHGVLFLDELPEFKRSVLEVLRQPLEDGTVTIARAATSVTYPARFMLVAAMNPCPCGYFTDPQRPCTCSPPQIQRYRSRISGPLLDRIDLHLDVPPLRYREITTDSQGEPSEQVRERVKEARALQQERFRRTRTFCNAQMGVKQLRRHCQIGPDGQALLETAIERLGLSARAHDRILKVARTIADLEGHETIRTDHLAEAIQYRTLDRRTGW</sequence>
<dbReference type="InterPro" id="IPR014721">
    <property type="entry name" value="Ribsml_uS5_D2-typ_fold_subgr"/>
</dbReference>
<dbReference type="SUPFAM" id="SSF54211">
    <property type="entry name" value="Ribosomal protein S5 domain 2-like"/>
    <property type="match status" value="1"/>
</dbReference>
<dbReference type="PROSITE" id="PS50051">
    <property type="entry name" value="MCM_2"/>
    <property type="match status" value="1"/>
</dbReference>
<dbReference type="PRINTS" id="PR01657">
    <property type="entry name" value="MCMFAMILY"/>
</dbReference>
<dbReference type="Gene3D" id="3.40.50.300">
    <property type="entry name" value="P-loop containing nucleotide triphosphate hydrolases"/>
    <property type="match status" value="1"/>
</dbReference>
<dbReference type="Gene3D" id="3.30.230.10">
    <property type="match status" value="1"/>
</dbReference>
<evidence type="ECO:0000313" key="5">
    <source>
        <dbReference type="EMBL" id="MBZ0158993.1"/>
    </source>
</evidence>
<feature type="domain" description="MCM C-terminal AAA(+) ATPase" evidence="4">
    <location>
        <begin position="293"/>
        <end position="388"/>
    </location>
</feature>
<dbReference type="Proteomes" id="UP001197609">
    <property type="component" value="Unassembled WGS sequence"/>
</dbReference>
<dbReference type="PANTHER" id="PTHR32039">
    <property type="entry name" value="MAGNESIUM-CHELATASE SUBUNIT CHLI"/>
    <property type="match status" value="1"/>
</dbReference>
<evidence type="ECO:0000313" key="6">
    <source>
        <dbReference type="Proteomes" id="UP001197609"/>
    </source>
</evidence>
<dbReference type="AlphaFoldDB" id="A0AAJ1AH71"/>
<evidence type="ECO:0000256" key="1">
    <source>
        <dbReference type="ARBA" id="ARBA00006354"/>
    </source>
</evidence>
<dbReference type="GO" id="GO:0005524">
    <property type="term" value="F:ATP binding"/>
    <property type="evidence" value="ECO:0007669"/>
    <property type="project" value="UniProtKB-KW"/>
</dbReference>
<name>A0AAJ1AH71_9BACT</name>
<evidence type="ECO:0000256" key="3">
    <source>
        <dbReference type="ARBA" id="ARBA00022840"/>
    </source>
</evidence>
<accession>A0AAJ1AH71</accession>
<dbReference type="Pfam" id="PF01078">
    <property type="entry name" value="Mg_chelatase"/>
    <property type="match status" value="1"/>
</dbReference>